<protein>
    <recommendedName>
        <fullName evidence="4">Lipoprotein</fullName>
    </recommendedName>
</protein>
<evidence type="ECO:0008006" key="4">
    <source>
        <dbReference type="Google" id="ProtNLM"/>
    </source>
</evidence>
<dbReference type="Proteomes" id="UP000232883">
    <property type="component" value="Chromosome"/>
</dbReference>
<feature type="chain" id="PRO_5014927402" description="Lipoprotein" evidence="1">
    <location>
        <begin position="20"/>
        <end position="182"/>
    </location>
</feature>
<sequence length="182" mass="20631">MNTKLPLILLILGSTQTMAPSLSANQTDREYCPHAKRLSYMHPTDSTRRQVVLDSVNRLLVGQWQLIDIGNKTYKVMPTPEDSITLSVDGQGKSVVYEKGKQLIDFQLASGINFNNLRCVISEAGRAYFHLRASRPSKGEEELSQQQVFYPNGLRVCEDYLELYAYTSAGPYYVFKRLTSVR</sequence>
<reference evidence="2 3" key="1">
    <citation type="submission" date="2017-11" db="EMBL/GenBank/DDBJ databases">
        <title>Taxonomic description and genome sequences of Spirosoma HA7 sp. nov., isolated from pollen microhabitat of Corylus avellana.</title>
        <authorList>
            <person name="Ambika Manirajan B."/>
            <person name="Suarez C."/>
            <person name="Ratering S."/>
            <person name="Geissler-Plaum R."/>
            <person name="Cardinale M."/>
            <person name="Sylvia S."/>
        </authorList>
    </citation>
    <scope>NUCLEOTIDE SEQUENCE [LARGE SCALE GENOMIC DNA]</scope>
    <source>
        <strain evidence="2 3">HA7</strain>
    </source>
</reference>
<feature type="signal peptide" evidence="1">
    <location>
        <begin position="1"/>
        <end position="19"/>
    </location>
</feature>
<accession>A0A2K8Z2M6</accession>
<keyword evidence="1" id="KW-0732">Signal</keyword>
<dbReference type="EMBL" id="CP025096">
    <property type="protein sequence ID" value="AUD04123.1"/>
    <property type="molecule type" value="Genomic_DNA"/>
</dbReference>
<proteinExistence type="predicted"/>
<gene>
    <name evidence="2" type="ORF">CWM47_21185</name>
</gene>
<dbReference type="AlphaFoldDB" id="A0A2K8Z2M6"/>
<name>A0A2K8Z2M6_9BACT</name>
<evidence type="ECO:0000313" key="2">
    <source>
        <dbReference type="EMBL" id="AUD04123.1"/>
    </source>
</evidence>
<keyword evidence="3" id="KW-1185">Reference proteome</keyword>
<evidence type="ECO:0000313" key="3">
    <source>
        <dbReference type="Proteomes" id="UP000232883"/>
    </source>
</evidence>
<organism evidence="2 3">
    <name type="scientific">Spirosoma pollinicola</name>
    <dbReference type="NCBI Taxonomy" id="2057025"/>
    <lineage>
        <taxon>Bacteria</taxon>
        <taxon>Pseudomonadati</taxon>
        <taxon>Bacteroidota</taxon>
        <taxon>Cytophagia</taxon>
        <taxon>Cytophagales</taxon>
        <taxon>Cytophagaceae</taxon>
        <taxon>Spirosoma</taxon>
    </lineage>
</organism>
<dbReference type="RefSeq" id="WP_100990189.1">
    <property type="nucleotide sequence ID" value="NZ_CP025096.1"/>
</dbReference>
<dbReference type="OrthoDB" id="9962718at2"/>
<dbReference type="KEGG" id="spir:CWM47_21185"/>
<evidence type="ECO:0000256" key="1">
    <source>
        <dbReference type="SAM" id="SignalP"/>
    </source>
</evidence>